<protein>
    <submittedName>
        <fullName evidence="5">ABC transporter substrate-binding protein</fullName>
    </submittedName>
</protein>
<feature type="domain" description="Fe/B12 periplasmic-binding" evidence="4">
    <location>
        <begin position="61"/>
        <end position="314"/>
    </location>
</feature>
<feature type="chain" id="PRO_5047127724" evidence="3">
    <location>
        <begin position="27"/>
        <end position="316"/>
    </location>
</feature>
<evidence type="ECO:0000256" key="1">
    <source>
        <dbReference type="ARBA" id="ARBA00008814"/>
    </source>
</evidence>
<dbReference type="SUPFAM" id="SSF53807">
    <property type="entry name" value="Helical backbone' metal receptor"/>
    <property type="match status" value="1"/>
</dbReference>
<keyword evidence="6" id="KW-1185">Reference proteome</keyword>
<proteinExistence type="inferred from homology"/>
<dbReference type="EMBL" id="BAABJQ010000001">
    <property type="protein sequence ID" value="GAA5177427.1"/>
    <property type="molecule type" value="Genomic_DNA"/>
</dbReference>
<dbReference type="PANTHER" id="PTHR30535">
    <property type="entry name" value="VITAMIN B12-BINDING PROTEIN"/>
    <property type="match status" value="1"/>
</dbReference>
<dbReference type="NCBIfam" id="NF038402">
    <property type="entry name" value="TroA_like"/>
    <property type="match status" value="1"/>
</dbReference>
<evidence type="ECO:0000313" key="5">
    <source>
        <dbReference type="EMBL" id="GAA5177427.1"/>
    </source>
</evidence>
<evidence type="ECO:0000259" key="4">
    <source>
        <dbReference type="PROSITE" id="PS50983"/>
    </source>
</evidence>
<dbReference type="PANTHER" id="PTHR30535:SF34">
    <property type="entry name" value="MOLYBDATE-BINDING PROTEIN MOLA"/>
    <property type="match status" value="1"/>
</dbReference>
<dbReference type="RefSeq" id="WP_345625143.1">
    <property type="nucleotide sequence ID" value="NZ_BAABJQ010000001.1"/>
</dbReference>
<dbReference type="InterPro" id="IPR002491">
    <property type="entry name" value="ABC_transptr_periplasmic_BD"/>
</dbReference>
<dbReference type="Proteomes" id="UP001501570">
    <property type="component" value="Unassembled WGS sequence"/>
</dbReference>
<dbReference type="CDD" id="cd01143">
    <property type="entry name" value="YvrC"/>
    <property type="match status" value="1"/>
</dbReference>
<comment type="caution">
    <text evidence="5">The sequence shown here is derived from an EMBL/GenBank/DDBJ whole genome shotgun (WGS) entry which is preliminary data.</text>
</comment>
<sequence>MTKYATVGPRKAALALAALAVAGLVAGCGSSTPATSARPATSASAFPVTVGGVTLSQRPTHIVSLTPTGTEMLFAIGAGSQVAAVDDQSNYPAGVPKTNLSGYQPDAEAIAAKSPDLVVISEDINDIKQQLTKLKVPVYVMPAAATLNDSYTELTDLGRLTDHQSQAANAVTQMKDGIASLVKDVPKRTKPLTYYYELDQTYYSATSKTFIGSLFSMVGLTNIADPADTDGKAGGYPQLSAESIVKANPDLIFLADTKCCQQSASTVAARPGWSGLSAVRDGRVVALDDDIASRWGPRVVNLVKDITDAVEKVPAS</sequence>
<dbReference type="PROSITE" id="PS51257">
    <property type="entry name" value="PROKAR_LIPOPROTEIN"/>
    <property type="match status" value="1"/>
</dbReference>
<keyword evidence="2 3" id="KW-0732">Signal</keyword>
<organism evidence="5 6">
    <name type="scientific">Rugosimonospora acidiphila</name>
    <dbReference type="NCBI Taxonomy" id="556531"/>
    <lineage>
        <taxon>Bacteria</taxon>
        <taxon>Bacillati</taxon>
        <taxon>Actinomycetota</taxon>
        <taxon>Actinomycetes</taxon>
        <taxon>Micromonosporales</taxon>
        <taxon>Micromonosporaceae</taxon>
        <taxon>Rugosimonospora</taxon>
    </lineage>
</organism>
<evidence type="ECO:0000256" key="3">
    <source>
        <dbReference type="SAM" id="SignalP"/>
    </source>
</evidence>
<name>A0ABP9RHF6_9ACTN</name>
<evidence type="ECO:0000313" key="6">
    <source>
        <dbReference type="Proteomes" id="UP001501570"/>
    </source>
</evidence>
<feature type="signal peptide" evidence="3">
    <location>
        <begin position="1"/>
        <end position="26"/>
    </location>
</feature>
<reference evidence="6" key="1">
    <citation type="journal article" date="2019" name="Int. J. Syst. Evol. Microbiol.">
        <title>The Global Catalogue of Microorganisms (GCM) 10K type strain sequencing project: providing services to taxonomists for standard genome sequencing and annotation.</title>
        <authorList>
            <consortium name="The Broad Institute Genomics Platform"/>
            <consortium name="The Broad Institute Genome Sequencing Center for Infectious Disease"/>
            <person name="Wu L."/>
            <person name="Ma J."/>
        </authorList>
    </citation>
    <scope>NUCLEOTIDE SEQUENCE [LARGE SCALE GENOMIC DNA]</scope>
    <source>
        <strain evidence="6">JCM 18304</strain>
    </source>
</reference>
<dbReference type="PROSITE" id="PS50983">
    <property type="entry name" value="FE_B12_PBP"/>
    <property type="match status" value="1"/>
</dbReference>
<accession>A0ABP9RHF6</accession>
<evidence type="ECO:0000256" key="2">
    <source>
        <dbReference type="ARBA" id="ARBA00022729"/>
    </source>
</evidence>
<comment type="similarity">
    <text evidence="1">Belongs to the bacterial solute-binding protein 8 family.</text>
</comment>
<dbReference type="InterPro" id="IPR050902">
    <property type="entry name" value="ABC_Transporter_SBP"/>
</dbReference>
<dbReference type="Pfam" id="PF01497">
    <property type="entry name" value="Peripla_BP_2"/>
    <property type="match status" value="1"/>
</dbReference>
<dbReference type="InterPro" id="IPR054828">
    <property type="entry name" value="Vit_B12_bind_prot"/>
</dbReference>
<gene>
    <name evidence="5" type="ORF">GCM10023322_02070</name>
</gene>
<dbReference type="Gene3D" id="3.40.50.1980">
    <property type="entry name" value="Nitrogenase molybdenum iron protein domain"/>
    <property type="match status" value="2"/>
</dbReference>